<evidence type="ECO:0000256" key="2">
    <source>
        <dbReference type="PROSITE-ProRule" id="PRU00703"/>
    </source>
</evidence>
<protein>
    <submittedName>
        <fullName evidence="4">CBS domain-containing protein</fullName>
    </submittedName>
</protein>
<dbReference type="SMART" id="SM00116">
    <property type="entry name" value="CBS"/>
    <property type="match status" value="2"/>
</dbReference>
<evidence type="ECO:0000313" key="4">
    <source>
        <dbReference type="EMBL" id="PVE45958.1"/>
    </source>
</evidence>
<dbReference type="InterPro" id="IPR051257">
    <property type="entry name" value="Diverse_CBS-Domain"/>
</dbReference>
<name>A0A2T7UMU8_9RHOB</name>
<keyword evidence="1 2" id="KW-0129">CBS domain</keyword>
<comment type="caution">
    <text evidence="4">The sequence shown here is derived from an EMBL/GenBank/DDBJ whole genome shotgun (WGS) entry which is preliminary data.</text>
</comment>
<gene>
    <name evidence="4" type="ORF">DDE23_19290</name>
</gene>
<dbReference type="InterPro" id="IPR000644">
    <property type="entry name" value="CBS_dom"/>
</dbReference>
<evidence type="ECO:0000259" key="3">
    <source>
        <dbReference type="PROSITE" id="PS51371"/>
    </source>
</evidence>
<reference evidence="4 5" key="1">
    <citation type="journal article" date="2011" name="Syst. Appl. Microbiol.">
        <title>Defluviimonas denitrificans gen. nov., sp. nov., and Pararhodobacter aggregans gen. nov., sp. nov., non-phototrophic Rhodobacteraceae from the biofilter of a marine aquaculture.</title>
        <authorList>
            <person name="Foesel B.U."/>
            <person name="Drake H.L."/>
            <person name="Schramm A."/>
        </authorList>
    </citation>
    <scope>NUCLEOTIDE SEQUENCE [LARGE SCALE GENOMIC DNA]</scope>
    <source>
        <strain evidence="4 5">D1-19</strain>
    </source>
</reference>
<sequence length="131" mass="14234">MSAHETLHGLLRADGPVLAPDMPIRRAVAMLVGGRVSAAPVIDDSGALVGILSQKDCFRPTLNASYYQEWKGNVVDFMTPRVVTLQAGIDIADAAEAFLAHSHRAFPVLEGDRFLGMLHRSDLLQRLVELS</sequence>
<dbReference type="PANTHER" id="PTHR43080:SF26">
    <property type="entry name" value="REGULATORY PROTEIN"/>
    <property type="match status" value="1"/>
</dbReference>
<organism evidence="4 5">
    <name type="scientific">Pararhodobacter aggregans</name>
    <dbReference type="NCBI Taxonomy" id="404875"/>
    <lineage>
        <taxon>Bacteria</taxon>
        <taxon>Pseudomonadati</taxon>
        <taxon>Pseudomonadota</taxon>
        <taxon>Alphaproteobacteria</taxon>
        <taxon>Rhodobacterales</taxon>
        <taxon>Paracoccaceae</taxon>
        <taxon>Pararhodobacter</taxon>
    </lineage>
</organism>
<proteinExistence type="predicted"/>
<dbReference type="Gene3D" id="3.10.580.10">
    <property type="entry name" value="CBS-domain"/>
    <property type="match status" value="1"/>
</dbReference>
<evidence type="ECO:0000313" key="5">
    <source>
        <dbReference type="Proteomes" id="UP000244810"/>
    </source>
</evidence>
<dbReference type="AlphaFoldDB" id="A0A2T7UMU8"/>
<dbReference type="Proteomes" id="UP000244810">
    <property type="component" value="Unassembled WGS sequence"/>
</dbReference>
<dbReference type="PANTHER" id="PTHR43080">
    <property type="entry name" value="CBS DOMAIN-CONTAINING PROTEIN CBSX3, MITOCHONDRIAL"/>
    <property type="match status" value="1"/>
</dbReference>
<dbReference type="InterPro" id="IPR046342">
    <property type="entry name" value="CBS_dom_sf"/>
</dbReference>
<feature type="domain" description="CBS" evidence="3">
    <location>
        <begin position="10"/>
        <end position="69"/>
    </location>
</feature>
<dbReference type="RefSeq" id="WP_107754660.1">
    <property type="nucleotide sequence ID" value="NZ_QBKF01000015.1"/>
</dbReference>
<dbReference type="PROSITE" id="PS51371">
    <property type="entry name" value="CBS"/>
    <property type="match status" value="2"/>
</dbReference>
<accession>A0A2T7UMU8</accession>
<dbReference type="EMBL" id="QDDR01000011">
    <property type="protein sequence ID" value="PVE45958.1"/>
    <property type="molecule type" value="Genomic_DNA"/>
</dbReference>
<feature type="domain" description="CBS" evidence="3">
    <location>
        <begin position="78"/>
        <end position="131"/>
    </location>
</feature>
<keyword evidence="5" id="KW-1185">Reference proteome</keyword>
<dbReference type="SUPFAM" id="SSF54631">
    <property type="entry name" value="CBS-domain pair"/>
    <property type="match status" value="1"/>
</dbReference>
<dbReference type="OrthoDB" id="9783590at2"/>
<dbReference type="Pfam" id="PF00571">
    <property type="entry name" value="CBS"/>
    <property type="match status" value="2"/>
</dbReference>
<evidence type="ECO:0000256" key="1">
    <source>
        <dbReference type="ARBA" id="ARBA00023122"/>
    </source>
</evidence>